<organism evidence="13 14">
    <name type="scientific">Amycolatopsis arida</name>
    <dbReference type="NCBI Taxonomy" id="587909"/>
    <lineage>
        <taxon>Bacteria</taxon>
        <taxon>Bacillati</taxon>
        <taxon>Actinomycetota</taxon>
        <taxon>Actinomycetes</taxon>
        <taxon>Pseudonocardiales</taxon>
        <taxon>Pseudonocardiaceae</taxon>
        <taxon>Amycolatopsis</taxon>
    </lineage>
</organism>
<dbReference type="InterPro" id="IPR001750">
    <property type="entry name" value="ND/Mrp_TM"/>
</dbReference>
<feature type="transmembrane region" description="Helical" evidence="9">
    <location>
        <begin position="445"/>
        <end position="467"/>
    </location>
</feature>
<dbReference type="InterPro" id="IPR050616">
    <property type="entry name" value="CPA3_Na-H_Antiporter_A"/>
</dbReference>
<feature type="transmembrane region" description="Helical" evidence="9">
    <location>
        <begin position="112"/>
        <end position="136"/>
    </location>
</feature>
<evidence type="ECO:0000256" key="8">
    <source>
        <dbReference type="SAM" id="MobiDB-lite"/>
    </source>
</evidence>
<dbReference type="Gene3D" id="1.20.120.1200">
    <property type="entry name" value="NADH-ubiquinone/plastoquinone oxidoreductase chain 6, subunit NuoJ"/>
    <property type="match status" value="1"/>
</dbReference>
<keyword evidence="4 7" id="KW-0812">Transmembrane</keyword>
<dbReference type="GO" id="GO:0005886">
    <property type="term" value="C:plasma membrane"/>
    <property type="evidence" value="ECO:0007669"/>
    <property type="project" value="UniProtKB-SubCell"/>
</dbReference>
<evidence type="ECO:0000256" key="3">
    <source>
        <dbReference type="ARBA" id="ARBA00022475"/>
    </source>
</evidence>
<evidence type="ECO:0000256" key="9">
    <source>
        <dbReference type="SAM" id="Phobius"/>
    </source>
</evidence>
<dbReference type="STRING" id="587909.SAMN05421810_11553"/>
<keyword evidence="3" id="KW-1003">Cell membrane</keyword>
<feature type="transmembrane region" description="Helical" evidence="9">
    <location>
        <begin position="337"/>
        <end position="355"/>
    </location>
</feature>
<keyword evidence="2" id="KW-0813">Transport</keyword>
<feature type="transmembrane region" description="Helical" evidence="9">
    <location>
        <begin position="719"/>
        <end position="738"/>
    </location>
</feature>
<dbReference type="Proteomes" id="UP000198727">
    <property type="component" value="Unassembled WGS sequence"/>
</dbReference>
<feature type="region of interest" description="Disordered" evidence="8">
    <location>
        <begin position="1"/>
        <end position="36"/>
    </location>
</feature>
<dbReference type="AlphaFoldDB" id="A0A1I6AX67"/>
<feature type="transmembrane region" description="Helical" evidence="9">
    <location>
        <begin position="201"/>
        <end position="223"/>
    </location>
</feature>
<feature type="transmembrane region" description="Helical" evidence="9">
    <location>
        <begin position="268"/>
        <end position="287"/>
    </location>
</feature>
<dbReference type="RefSeq" id="WP_424923317.1">
    <property type="nucleotide sequence ID" value="NZ_FOWW01000015.1"/>
</dbReference>
<feature type="transmembrane region" description="Helical" evidence="9">
    <location>
        <begin position="44"/>
        <end position="62"/>
    </location>
</feature>
<dbReference type="PRINTS" id="PR01434">
    <property type="entry name" value="NADHDHGNASE5"/>
</dbReference>
<proteinExistence type="predicted"/>
<dbReference type="PANTHER" id="PTHR43373:SF1">
    <property type="entry name" value="NA(+)_H(+) ANTIPORTER SUBUNIT A"/>
    <property type="match status" value="1"/>
</dbReference>
<gene>
    <name evidence="13" type="ORF">SAMN05421810_11553</name>
</gene>
<evidence type="ECO:0000256" key="1">
    <source>
        <dbReference type="ARBA" id="ARBA00004651"/>
    </source>
</evidence>
<feature type="transmembrane region" description="Helical" evidence="9">
    <location>
        <begin position="680"/>
        <end position="698"/>
    </location>
</feature>
<comment type="subcellular location">
    <subcellularLocation>
        <location evidence="1">Cell membrane</location>
        <topology evidence="1">Multi-pass membrane protein</topology>
    </subcellularLocation>
    <subcellularLocation>
        <location evidence="7">Membrane</location>
        <topology evidence="7">Multi-pass membrane protein</topology>
    </subcellularLocation>
</comment>
<feature type="transmembrane region" description="Helical" evidence="9">
    <location>
        <begin position="361"/>
        <end position="385"/>
    </location>
</feature>
<keyword evidence="14" id="KW-1185">Reference proteome</keyword>
<dbReference type="Pfam" id="PF00361">
    <property type="entry name" value="Proton_antipo_M"/>
    <property type="match status" value="1"/>
</dbReference>
<evidence type="ECO:0000259" key="10">
    <source>
        <dbReference type="Pfam" id="PF00361"/>
    </source>
</evidence>
<dbReference type="InterPro" id="IPR046806">
    <property type="entry name" value="MrpA_C/MbhE"/>
</dbReference>
<feature type="transmembrane region" description="Helical" evidence="9">
    <location>
        <begin position="529"/>
        <end position="552"/>
    </location>
</feature>
<feature type="transmembrane region" description="Helical" evidence="9">
    <location>
        <begin position="172"/>
        <end position="189"/>
    </location>
</feature>
<feature type="transmembrane region" description="Helical" evidence="9">
    <location>
        <begin position="148"/>
        <end position="166"/>
    </location>
</feature>
<feature type="transmembrane region" description="Helical" evidence="9">
    <location>
        <begin position="307"/>
        <end position="325"/>
    </location>
</feature>
<evidence type="ECO:0000259" key="11">
    <source>
        <dbReference type="Pfam" id="PF13244"/>
    </source>
</evidence>
<feature type="compositionally biased region" description="Basic and acidic residues" evidence="8">
    <location>
        <begin position="804"/>
        <end position="828"/>
    </location>
</feature>
<dbReference type="EMBL" id="FOWW01000015">
    <property type="protein sequence ID" value="SFQ73233.1"/>
    <property type="molecule type" value="Genomic_DNA"/>
</dbReference>
<dbReference type="InterPro" id="IPR042106">
    <property type="entry name" value="Nuo/plastoQ_OxRdtase_6_NuoJ"/>
</dbReference>
<evidence type="ECO:0000259" key="12">
    <source>
        <dbReference type="Pfam" id="PF20501"/>
    </source>
</evidence>
<feature type="transmembrane region" description="Helical" evidence="9">
    <location>
        <begin position="488"/>
        <end position="509"/>
    </location>
</feature>
<dbReference type="Pfam" id="PF13244">
    <property type="entry name" value="MbhD"/>
    <property type="match status" value="1"/>
</dbReference>
<evidence type="ECO:0000256" key="5">
    <source>
        <dbReference type="ARBA" id="ARBA00022989"/>
    </source>
</evidence>
<feature type="transmembrane region" description="Helical" evidence="9">
    <location>
        <begin position="655"/>
        <end position="674"/>
    </location>
</feature>
<dbReference type="PANTHER" id="PTHR43373">
    <property type="entry name" value="NA(+)/H(+) ANTIPORTER SUBUNIT"/>
    <property type="match status" value="1"/>
</dbReference>
<feature type="domain" description="MrpA C-terminal/MbhD" evidence="11">
    <location>
        <begin position="638"/>
        <end position="703"/>
    </location>
</feature>
<evidence type="ECO:0000256" key="2">
    <source>
        <dbReference type="ARBA" id="ARBA00022448"/>
    </source>
</evidence>
<feature type="region of interest" description="Disordered" evidence="8">
    <location>
        <begin position="801"/>
        <end position="828"/>
    </location>
</feature>
<feature type="transmembrane region" description="Helical" evidence="9">
    <location>
        <begin position="777"/>
        <end position="797"/>
    </location>
</feature>
<reference evidence="14" key="1">
    <citation type="submission" date="2016-10" db="EMBL/GenBank/DDBJ databases">
        <authorList>
            <person name="Varghese N."/>
            <person name="Submissions S."/>
        </authorList>
    </citation>
    <scope>NUCLEOTIDE SEQUENCE [LARGE SCALE GENOMIC DNA]</scope>
    <source>
        <strain evidence="14">CGMCC 4.5579</strain>
    </source>
</reference>
<feature type="transmembrane region" description="Helical" evidence="9">
    <location>
        <begin position="243"/>
        <end position="261"/>
    </location>
</feature>
<protein>
    <submittedName>
        <fullName evidence="13">Multicomponent Na+:H+ antiporter subunit A</fullName>
    </submittedName>
</protein>
<feature type="transmembrane region" description="Helical" evidence="9">
    <location>
        <begin position="69"/>
        <end position="92"/>
    </location>
</feature>
<feature type="transmembrane region" description="Helical" evidence="9">
    <location>
        <begin position="406"/>
        <end position="425"/>
    </location>
</feature>
<feature type="transmembrane region" description="Helical" evidence="9">
    <location>
        <begin position="632"/>
        <end position="648"/>
    </location>
</feature>
<accession>A0A1I6AX67</accession>
<name>A0A1I6AX67_9PSEU</name>
<evidence type="ECO:0000313" key="13">
    <source>
        <dbReference type="EMBL" id="SFQ73233.1"/>
    </source>
</evidence>
<evidence type="ECO:0000256" key="4">
    <source>
        <dbReference type="ARBA" id="ARBA00022692"/>
    </source>
</evidence>
<evidence type="ECO:0000256" key="6">
    <source>
        <dbReference type="ARBA" id="ARBA00023136"/>
    </source>
</evidence>
<keyword evidence="6 9" id="KW-0472">Membrane</keyword>
<sequence>MQNGRSRVLADSWSAEPGEAGRRDLTKSDGPAGPASGNGGDLRMLIAIAAHFAMALVVPLLARRWGRAAFLVGAVVPAATLVLALVMAVPHLPHGALTESLGWAPAIGLELVVRLDALALLMVVLVSGVGAVVLAYFASYAHPGEPGIGRNAAVLLVFAGAMLGLVLADNVFALYVCWELTTVCSFLLIGEDGERRAARRAATQALLVTAAGGLAMLLGLILLGTAAGTFRISALLADPPRGGVVPVALLLVLLGAFTKSAQIPFHPWLPVVMVAPTPVSAYLHAAAMVKAGVYLVARLAPGFADLAVWWVPVVVVGLGSMLLGGYRALREHDLKRLLAFGTVSQLGFLTVLAGAGGHVTAVAAAAMVLAHGLFKSALFLTVGVIDERAGTRDLRELSGLGRRWPVLAGGAALAGASMAGLPPLLGFVGKEAAFEAFSSGAVVDVLVLAGLAVGSVLTVGYTLRFLVGAFGTRAGSEPVRASRPGVGFTGPVLLPAVAGLGLGLAPGLVEPLAAGYAAAYPTDHPYHLALWHGWTPTLLLSAAVLVLGALLYRAGRAVVAVPPLSPVRAQQGYRGAVRGLEWLARAVTARTQVGSLPVYLGVILSAVVLVPGAGLLVGAVWPDGVRVWDTPLQLPLALLVALAALTVVRARQRLTAVLLTGLVGFGIGGLFLIYGAPDLALAQFLVESLTLVVFVLVLRRFPRTFGRGRAAGDRVPVKPLIAGAGGVLMALMAVLFSGSRREPPVASEEYVARAGEEAGASNVVNAILVDFRALDTIGEITVLAVAATGAASLALLLHRAHRPGPTDDEQHPAGEEDRAEVPTRERRR</sequence>
<keyword evidence="5 9" id="KW-1133">Transmembrane helix</keyword>
<evidence type="ECO:0000313" key="14">
    <source>
        <dbReference type="Proteomes" id="UP000198727"/>
    </source>
</evidence>
<feature type="domain" description="MrpA C-terminal/MbhE" evidence="12">
    <location>
        <begin position="721"/>
        <end position="803"/>
    </location>
</feature>
<dbReference type="InterPro" id="IPR025383">
    <property type="entry name" value="MrpA_C/MbhD"/>
</dbReference>
<dbReference type="Pfam" id="PF20501">
    <property type="entry name" value="MbhE"/>
    <property type="match status" value="1"/>
</dbReference>
<feature type="domain" description="NADH:quinone oxidoreductase/Mrp antiporter transmembrane" evidence="10">
    <location>
        <begin position="168"/>
        <end position="456"/>
    </location>
</feature>
<feature type="transmembrane region" description="Helical" evidence="9">
    <location>
        <begin position="598"/>
        <end position="620"/>
    </location>
</feature>
<evidence type="ECO:0000256" key="7">
    <source>
        <dbReference type="RuleBase" id="RU000320"/>
    </source>
</evidence>